<evidence type="ECO:0000313" key="1">
    <source>
        <dbReference type="EMBL" id="KAI9921371.1"/>
    </source>
</evidence>
<name>A0ACC0WSW1_9STRA</name>
<dbReference type="EMBL" id="CM047580">
    <property type="protein sequence ID" value="KAI9921371.1"/>
    <property type="molecule type" value="Genomic_DNA"/>
</dbReference>
<accession>A0ACC0WSW1</accession>
<evidence type="ECO:0000313" key="2">
    <source>
        <dbReference type="Proteomes" id="UP001163321"/>
    </source>
</evidence>
<gene>
    <name evidence="1" type="ORF">PsorP6_001329</name>
</gene>
<keyword evidence="2" id="KW-1185">Reference proteome</keyword>
<organism evidence="1 2">
    <name type="scientific">Peronosclerospora sorghi</name>
    <dbReference type="NCBI Taxonomy" id="230839"/>
    <lineage>
        <taxon>Eukaryota</taxon>
        <taxon>Sar</taxon>
        <taxon>Stramenopiles</taxon>
        <taxon>Oomycota</taxon>
        <taxon>Peronosporomycetes</taxon>
        <taxon>Peronosporales</taxon>
        <taxon>Peronosporaceae</taxon>
        <taxon>Peronosclerospora</taxon>
    </lineage>
</organism>
<protein>
    <submittedName>
        <fullName evidence="1">Uncharacterized protein</fullName>
    </submittedName>
</protein>
<sequence length="88" mass="10342">MRRNLEFSYTGEDPHFLPWTTSNSDFSRLIDFQIGVSARSMASCSRRSDVLTVYELLQIHQHLFPRTQFARYKLSDRLRGSFEVDVPL</sequence>
<reference evidence="1 2" key="1">
    <citation type="journal article" date="2022" name="bioRxiv">
        <title>The genome of the oomycete Peronosclerospora sorghi, a cosmopolitan pathogen of maize and sorghum, is inflated with dispersed pseudogenes.</title>
        <authorList>
            <person name="Fletcher K."/>
            <person name="Martin F."/>
            <person name="Isakeit T."/>
            <person name="Cavanaugh K."/>
            <person name="Magill C."/>
            <person name="Michelmore R."/>
        </authorList>
    </citation>
    <scope>NUCLEOTIDE SEQUENCE [LARGE SCALE GENOMIC DNA]</scope>
    <source>
        <strain evidence="1">P6</strain>
    </source>
</reference>
<proteinExistence type="predicted"/>
<comment type="caution">
    <text evidence="1">The sequence shown here is derived from an EMBL/GenBank/DDBJ whole genome shotgun (WGS) entry which is preliminary data.</text>
</comment>
<dbReference type="Proteomes" id="UP001163321">
    <property type="component" value="Chromosome 1"/>
</dbReference>